<dbReference type="GO" id="GO:0016787">
    <property type="term" value="F:hydrolase activity"/>
    <property type="evidence" value="ECO:0007669"/>
    <property type="project" value="InterPro"/>
</dbReference>
<organism evidence="1 2">
    <name type="scientific">Rossellomorea marisflavi</name>
    <dbReference type="NCBI Taxonomy" id="189381"/>
    <lineage>
        <taxon>Bacteria</taxon>
        <taxon>Bacillati</taxon>
        <taxon>Bacillota</taxon>
        <taxon>Bacilli</taxon>
        <taxon>Bacillales</taxon>
        <taxon>Bacillaceae</taxon>
        <taxon>Rossellomorea</taxon>
    </lineage>
</organism>
<dbReference type="Pfam" id="PF01546">
    <property type="entry name" value="Peptidase_M20"/>
    <property type="match status" value="1"/>
</dbReference>
<gene>
    <name evidence="1" type="ORF">AF331_15475</name>
</gene>
<dbReference type="Proteomes" id="UP000037405">
    <property type="component" value="Unassembled WGS sequence"/>
</dbReference>
<name>A0A0M0G1A3_9BACI</name>
<evidence type="ECO:0000313" key="1">
    <source>
        <dbReference type="EMBL" id="KON83585.1"/>
    </source>
</evidence>
<protein>
    <submittedName>
        <fullName evidence="1">Amino acid degradation protein</fullName>
    </submittedName>
</protein>
<sequence length="532" mass="60132">MAKWQTPEALRALLCELVGWHSRTLTEGEIEFPRKLMEKMKGIPYFTEHPQQLKLGEADLGRSFLTALYKHPQAKKTIVLISHFDTVSTEEYGVLEALAFNPEALTKELPQYSSELHPEAKKDLEAGTFLWGRGTMDMKAGLAVHMAIIEKAAEEGWPVNLVLLTVPDEEVNSSGMRAAVTALNDMRDEHGLTYTLFLNGEPVFSQNPTDTAYKVYSGSIGKIMPSALFYGRETHVGEPLSGLTSSFMASFLTRKMEWNPLFRESDQGESTPLPITLLQEDLRLNYSAQTPFGTVAMYNVFTMKRSAADVMNTFEEVAREAADECNEWYGELCEREGIPAIGDVSVLRYGELLRYAKMKMGKEYIEALKQDIRSYIGDDREKSFKMADTLLIDCQELTPAIVLMYTPPYYPAVNTSDSPLVQKLVEKVRREAERSFGLEVEQIHYFNGISDLSYVNFKDEHHGWTVYEENTPVWETTYSIPFDAMANLDAPVLNVGPFGKDAHKRTERLHIESAFVKTPAFVEAVIKEVMND</sequence>
<comment type="caution">
    <text evidence="1">The sequence shown here is derived from an EMBL/GenBank/DDBJ whole genome shotgun (WGS) entry which is preliminary data.</text>
</comment>
<dbReference type="SUPFAM" id="SSF53187">
    <property type="entry name" value="Zn-dependent exopeptidases"/>
    <property type="match status" value="1"/>
</dbReference>
<dbReference type="PANTHER" id="PTHR43808:SF27">
    <property type="entry name" value="PROTEIN ROCB"/>
    <property type="match status" value="1"/>
</dbReference>
<dbReference type="OrthoDB" id="9815360at2"/>
<reference evidence="2" key="1">
    <citation type="submission" date="2015-07" db="EMBL/GenBank/DDBJ databases">
        <title>Fjat-14235 jcm11544.</title>
        <authorList>
            <person name="Liu B."/>
            <person name="Wang J."/>
            <person name="Zhu Y."/>
            <person name="Liu G."/>
            <person name="Chen Q."/>
            <person name="Chen Z."/>
            <person name="Lan J."/>
            <person name="Che J."/>
            <person name="Ge C."/>
            <person name="Shi H."/>
            <person name="Pan Z."/>
            <person name="Liu X."/>
        </authorList>
    </citation>
    <scope>NUCLEOTIDE SEQUENCE [LARGE SCALE GENOMIC DNA]</scope>
    <source>
        <strain evidence="2">JCM 11544</strain>
    </source>
</reference>
<dbReference type="PANTHER" id="PTHR43808">
    <property type="entry name" value="ACETYLORNITHINE DEACETYLASE"/>
    <property type="match status" value="1"/>
</dbReference>
<dbReference type="AlphaFoldDB" id="A0A0M0G1A3"/>
<dbReference type="Gene3D" id="3.40.630.10">
    <property type="entry name" value="Zn peptidases"/>
    <property type="match status" value="1"/>
</dbReference>
<dbReference type="STRING" id="189381.GCA_900166615_01951"/>
<dbReference type="EMBL" id="LGUE01000005">
    <property type="protein sequence ID" value="KON83585.1"/>
    <property type="molecule type" value="Genomic_DNA"/>
</dbReference>
<accession>A0A0M0G1A3</accession>
<dbReference type="RefSeq" id="WP_053429005.1">
    <property type="nucleotide sequence ID" value="NZ_JAUKEF010000002.1"/>
</dbReference>
<evidence type="ECO:0000313" key="2">
    <source>
        <dbReference type="Proteomes" id="UP000037405"/>
    </source>
</evidence>
<dbReference type="PATRIC" id="fig|189381.12.peg.4068"/>
<dbReference type="InterPro" id="IPR002933">
    <property type="entry name" value="Peptidase_M20"/>
</dbReference>
<proteinExistence type="predicted"/>
<keyword evidence="2" id="KW-1185">Reference proteome</keyword>
<dbReference type="InterPro" id="IPR012166">
    <property type="entry name" value="Uncharacterised_RocB"/>
</dbReference>
<dbReference type="PIRSF" id="PIRSF010386">
    <property type="entry name" value="RocB"/>
    <property type="match status" value="1"/>
</dbReference>
<dbReference type="InterPro" id="IPR050072">
    <property type="entry name" value="Peptidase_M20A"/>
</dbReference>